<evidence type="ECO:0000259" key="9">
    <source>
        <dbReference type="PROSITE" id="PS50928"/>
    </source>
</evidence>
<dbReference type="AlphaFoldDB" id="A0A378FPU5"/>
<evidence type="ECO:0000256" key="3">
    <source>
        <dbReference type="ARBA" id="ARBA00022475"/>
    </source>
</evidence>
<feature type="transmembrane region" description="Helical" evidence="8">
    <location>
        <begin position="227"/>
        <end position="246"/>
    </location>
</feature>
<keyword evidence="2 8" id="KW-0813">Transport</keyword>
<dbReference type="PANTHER" id="PTHR30193">
    <property type="entry name" value="ABC TRANSPORTER PERMEASE PROTEIN"/>
    <property type="match status" value="1"/>
</dbReference>
<feature type="transmembrane region" description="Helical" evidence="8">
    <location>
        <begin position="422"/>
        <end position="446"/>
    </location>
</feature>
<feature type="transmembrane region" description="Helical" evidence="8">
    <location>
        <begin position="130"/>
        <end position="147"/>
    </location>
</feature>
<evidence type="ECO:0000256" key="5">
    <source>
        <dbReference type="ARBA" id="ARBA00022692"/>
    </source>
</evidence>
<feature type="transmembrane region" description="Helical" evidence="8">
    <location>
        <begin position="70"/>
        <end position="91"/>
    </location>
</feature>
<dbReference type="GO" id="GO:0055085">
    <property type="term" value="P:transmembrane transport"/>
    <property type="evidence" value="ECO:0007669"/>
    <property type="project" value="InterPro"/>
</dbReference>
<name>A0A378FPU5_KLEPN</name>
<dbReference type="Gene3D" id="1.10.3720.10">
    <property type="entry name" value="MetI-like"/>
    <property type="match status" value="2"/>
</dbReference>
<accession>A0A378FPU5</accession>
<keyword evidence="6 8" id="KW-1133">Transmembrane helix</keyword>
<dbReference type="CDD" id="cd06261">
    <property type="entry name" value="TM_PBP2"/>
    <property type="match status" value="2"/>
</dbReference>
<evidence type="ECO:0000313" key="10">
    <source>
        <dbReference type="EMBL" id="STW46576.1"/>
    </source>
</evidence>
<dbReference type="InterPro" id="IPR035906">
    <property type="entry name" value="MetI-like_sf"/>
</dbReference>
<feature type="domain" description="ABC transmembrane type-1" evidence="9">
    <location>
        <begin position="66"/>
        <end position="277"/>
    </location>
</feature>
<keyword evidence="5 8" id="KW-0812">Transmembrane</keyword>
<keyword evidence="3" id="KW-1003">Cell membrane</keyword>
<comment type="similarity">
    <text evidence="8">Belongs to the binding-protein-dependent transport system permease family.</text>
</comment>
<gene>
    <name evidence="10" type="primary">ycjO</name>
    <name evidence="10" type="ORF">NCTC9617_03100</name>
</gene>
<feature type="domain" description="ABC transmembrane type-1" evidence="9">
    <location>
        <begin position="387"/>
        <end position="579"/>
    </location>
</feature>
<proteinExistence type="inferred from homology"/>
<organism evidence="10 11">
    <name type="scientific">Klebsiella pneumoniae</name>
    <dbReference type="NCBI Taxonomy" id="573"/>
    <lineage>
        <taxon>Bacteria</taxon>
        <taxon>Pseudomonadati</taxon>
        <taxon>Pseudomonadota</taxon>
        <taxon>Gammaproteobacteria</taxon>
        <taxon>Enterobacterales</taxon>
        <taxon>Enterobacteriaceae</taxon>
        <taxon>Klebsiella/Raoultella group</taxon>
        <taxon>Klebsiella</taxon>
        <taxon>Klebsiella pneumoniae complex</taxon>
    </lineage>
</organism>
<feature type="transmembrane region" description="Helical" evidence="8">
    <location>
        <begin position="561"/>
        <end position="579"/>
    </location>
</feature>
<evidence type="ECO:0000256" key="1">
    <source>
        <dbReference type="ARBA" id="ARBA00004429"/>
    </source>
</evidence>
<evidence type="ECO:0000256" key="2">
    <source>
        <dbReference type="ARBA" id="ARBA00022448"/>
    </source>
</evidence>
<evidence type="ECO:0000256" key="6">
    <source>
        <dbReference type="ARBA" id="ARBA00022989"/>
    </source>
</evidence>
<evidence type="ECO:0000256" key="8">
    <source>
        <dbReference type="RuleBase" id="RU363032"/>
    </source>
</evidence>
<feature type="transmembrane region" description="Helical" evidence="8">
    <location>
        <begin position="393"/>
        <end position="413"/>
    </location>
</feature>
<feature type="transmembrane region" description="Helical" evidence="8">
    <location>
        <begin position="103"/>
        <end position="124"/>
    </location>
</feature>
<feature type="transmembrane region" description="Helical" evidence="8">
    <location>
        <begin position="324"/>
        <end position="345"/>
    </location>
</feature>
<keyword evidence="7 8" id="KW-0472">Membrane</keyword>
<comment type="subcellular location">
    <subcellularLocation>
        <location evidence="1">Cell inner membrane</location>
        <topology evidence="1">Multi-pass membrane protein</topology>
    </subcellularLocation>
    <subcellularLocation>
        <location evidence="8">Cell membrane</location>
        <topology evidence="8">Multi-pass membrane protein</topology>
    </subcellularLocation>
</comment>
<dbReference type="PANTHER" id="PTHR30193:SF1">
    <property type="entry name" value="ABC TRANSPORTER PERMEASE PROTEIN YESP-RELATED"/>
    <property type="match status" value="1"/>
</dbReference>
<evidence type="ECO:0000256" key="4">
    <source>
        <dbReference type="ARBA" id="ARBA00022519"/>
    </source>
</evidence>
<dbReference type="SUPFAM" id="SSF161098">
    <property type="entry name" value="MetI-like"/>
    <property type="match status" value="2"/>
</dbReference>
<evidence type="ECO:0000313" key="11">
    <source>
        <dbReference type="Proteomes" id="UP000255167"/>
    </source>
</evidence>
<feature type="transmembrane region" description="Helical" evidence="8">
    <location>
        <begin position="196"/>
        <end position="215"/>
    </location>
</feature>
<dbReference type="InterPro" id="IPR000515">
    <property type="entry name" value="MetI-like"/>
</dbReference>
<dbReference type="Proteomes" id="UP000255167">
    <property type="component" value="Unassembled WGS sequence"/>
</dbReference>
<feature type="transmembrane region" description="Helical" evidence="8">
    <location>
        <begin position="458"/>
        <end position="478"/>
    </location>
</feature>
<feature type="transmembrane region" description="Helical" evidence="8">
    <location>
        <begin position="12"/>
        <end position="35"/>
    </location>
</feature>
<dbReference type="PROSITE" id="PS50928">
    <property type="entry name" value="ABC_TM1"/>
    <property type="match status" value="2"/>
</dbReference>
<sequence>MNENKLLGLAWISPYIIGLIVFTAFPFVSSFFLSFTEYDLMSPPVFNGIENYRYMLTEDSLFWKSMGVTFAYVFLTIPLKLAFALGIAFVLNFKLRGIGFFRTAYYIPSILGSSVAIAVLWRALFAIDGLLNSFLAVFGIDAINWLGEPSLALMSVTLLRVWQFGSAMVIFLAALQNVPQSQYEAAMIDGASKWQMFMKVTVPLITPVIFFNFIMQTTQAFQEFTGPYVITGGGPTYYTYLFSLYIYDTAFKYFDMGYGAALAWVLFLVVAVFASIAFKSSKYWVFYSADKGGKMADIQQMAPVMSDADREVARTLRREKVSRVVRYVVLIFVGLLMLYPLAWMFSASFKPNHEIFTTLGLWPAHATWDGFINGWKTGTEYHFGHYMLNTFKYVIPKVVLTIISSTIVAYGFARFEIPWKKFWFATLITTMLLPSTVLLIPQYLMFREMGMLNSYLPLYLPLAFATQGFFVFMLIQFLRGVPRDMEEAAQIDGCNSIQVLWYVVVPILKPAIISVALFQFMWSMNDFIGPLIYVYSVDKYPIALALKMSIDVTEGAPWNEILAMASISILPSIIVFFLAQRYFVQGVTSSGIKG</sequence>
<dbReference type="InterPro" id="IPR051393">
    <property type="entry name" value="ABC_transporter_permease"/>
</dbReference>
<feature type="transmembrane region" description="Helical" evidence="8">
    <location>
        <begin position="499"/>
        <end position="522"/>
    </location>
</feature>
<dbReference type="EMBL" id="UGNC01000005">
    <property type="protein sequence ID" value="STW46576.1"/>
    <property type="molecule type" value="Genomic_DNA"/>
</dbReference>
<dbReference type="Pfam" id="PF00528">
    <property type="entry name" value="BPD_transp_1"/>
    <property type="match status" value="2"/>
</dbReference>
<evidence type="ECO:0000256" key="7">
    <source>
        <dbReference type="ARBA" id="ARBA00023136"/>
    </source>
</evidence>
<protein>
    <submittedName>
        <fullName evidence="10">Sugar ABC transporter</fullName>
    </submittedName>
</protein>
<feature type="transmembrane region" description="Helical" evidence="8">
    <location>
        <begin position="258"/>
        <end position="278"/>
    </location>
</feature>
<reference evidence="10 11" key="1">
    <citation type="submission" date="2018-06" db="EMBL/GenBank/DDBJ databases">
        <authorList>
            <consortium name="Pathogen Informatics"/>
            <person name="Doyle S."/>
        </authorList>
    </citation>
    <scope>NUCLEOTIDE SEQUENCE [LARGE SCALE GENOMIC DNA]</scope>
    <source>
        <strain evidence="10 11">NCTC9617</strain>
    </source>
</reference>
<dbReference type="GO" id="GO:0005886">
    <property type="term" value="C:plasma membrane"/>
    <property type="evidence" value="ECO:0007669"/>
    <property type="project" value="UniProtKB-SubCell"/>
</dbReference>
<feature type="transmembrane region" description="Helical" evidence="8">
    <location>
        <begin position="159"/>
        <end position="176"/>
    </location>
</feature>
<keyword evidence="4" id="KW-0997">Cell inner membrane</keyword>